<dbReference type="AlphaFoldDB" id="A0A120DHU3"/>
<evidence type="ECO:0000313" key="1">
    <source>
        <dbReference type="EMBL" id="KWU02973.1"/>
    </source>
</evidence>
<proteinExistence type="predicted"/>
<sequence length="237" mass="27842">MLAWVTIDRQHKPYLSPIFARAIHKGDWDENSIGWHEFCVVLNENKDQLINVDVYQNLNKNIKVHVVTVESDFKNWLPKDKYYDSIDFLAKYDPEELSKKISSQDLKKCIDYANNSHYQEIHQIKNKNDVVDLMEANFGFHDAHIDEIITKDDKTKILFEKSWGSQIEMTFEKYVSYRVEPYDTLATDWWGDGSLFSKNGFWFLCNGEDVDTINDAKNCGIYFSGKKVSYRVFPACY</sequence>
<name>A0A120DHU3_9LACO</name>
<dbReference type="Proteomes" id="UP000067598">
    <property type="component" value="Unassembled WGS sequence"/>
</dbReference>
<organism evidence="1 2">
    <name type="scientific">Lactobacillus crispatus</name>
    <dbReference type="NCBI Taxonomy" id="47770"/>
    <lineage>
        <taxon>Bacteria</taxon>
        <taxon>Bacillati</taxon>
        <taxon>Bacillota</taxon>
        <taxon>Bacilli</taxon>
        <taxon>Lactobacillales</taxon>
        <taxon>Lactobacillaceae</taxon>
        <taxon>Lactobacillus</taxon>
    </lineage>
</organism>
<protein>
    <submittedName>
        <fullName evidence="1">Uncharacterized protein</fullName>
    </submittedName>
</protein>
<reference evidence="1 2" key="1">
    <citation type="journal article" date="2016" name="Microbiology (Mosc.)">
        <title>Comparison of Lactobacillus crispatus isolates from Lactobacillus-dominated vaginal microbiomes with isolates from microbiomes containing bacterial vaginosis-associated bacteria.</title>
        <authorList>
            <person name="Abdelmaksoud A.A."/>
            <person name="Koparde V.N."/>
            <person name="Sheth N.U."/>
            <person name="Serrano M.G."/>
            <person name="Glascock A.L."/>
            <person name="Fettweis J.M."/>
            <person name="Strauss Iii J.F."/>
            <person name="Buck G.A."/>
            <person name="Jefferson K.K."/>
        </authorList>
    </citation>
    <scope>NUCLEOTIDE SEQUENCE [LARGE SCALE GENOMIC DNA]</scope>
    <source>
        <strain evidence="1 2">VMC3</strain>
    </source>
</reference>
<dbReference type="RefSeq" id="WP_060462527.1">
    <property type="nucleotide sequence ID" value="NZ_AP025162.1"/>
</dbReference>
<comment type="caution">
    <text evidence="1">The sequence shown here is derived from an EMBL/GenBank/DDBJ whole genome shotgun (WGS) entry which is preliminary data.</text>
</comment>
<dbReference type="EMBL" id="LJGP01000052">
    <property type="protein sequence ID" value="KWU02973.1"/>
    <property type="molecule type" value="Genomic_DNA"/>
</dbReference>
<gene>
    <name evidence="1" type="ORF">AEL95_09875</name>
</gene>
<evidence type="ECO:0000313" key="2">
    <source>
        <dbReference type="Proteomes" id="UP000067598"/>
    </source>
</evidence>
<dbReference type="PATRIC" id="fig|47770.28.peg.1583"/>
<accession>A0A120DHU3</accession>